<dbReference type="PROSITE" id="PS00111">
    <property type="entry name" value="PGLYCERATE_KINASE"/>
    <property type="match status" value="1"/>
</dbReference>
<dbReference type="PIRSF" id="PIRSF000724">
    <property type="entry name" value="Pgk"/>
    <property type="match status" value="1"/>
</dbReference>
<feature type="binding site" evidence="12">
    <location>
        <position position="98"/>
    </location>
    <ligand>
        <name>(2R)-3-phosphoglycerate</name>
        <dbReference type="ChEBI" id="CHEBI:58272"/>
    </ligand>
</feature>
<evidence type="ECO:0000256" key="10">
    <source>
        <dbReference type="ARBA" id="ARBA00023152"/>
    </source>
</evidence>
<dbReference type="HAMAP" id="MF_00145">
    <property type="entry name" value="Phosphoglyc_kinase"/>
    <property type="match status" value="1"/>
</dbReference>
<organism evidence="15 16">
    <name type="scientific">Acidimicrobium ferrooxidans (strain DSM 10331 / JCM 15462 / NBRC 103882 / ICP)</name>
    <dbReference type="NCBI Taxonomy" id="525909"/>
    <lineage>
        <taxon>Bacteria</taxon>
        <taxon>Bacillati</taxon>
        <taxon>Actinomycetota</taxon>
        <taxon>Acidimicrobiia</taxon>
        <taxon>Acidimicrobiales</taxon>
        <taxon>Acidimicrobiaceae</taxon>
        <taxon>Acidimicrobium</taxon>
    </lineage>
</organism>
<name>C7LYI8_ACIFD</name>
<feature type="binding site" evidence="11 13">
    <location>
        <position position="303"/>
    </location>
    <ligand>
        <name>ATP</name>
        <dbReference type="ChEBI" id="CHEBI:30616"/>
    </ligand>
</feature>
<feature type="binding site" evidence="11">
    <location>
        <position position="41"/>
    </location>
    <ligand>
        <name>substrate</name>
    </ligand>
</feature>
<evidence type="ECO:0000256" key="2">
    <source>
        <dbReference type="ARBA" id="ARBA00004838"/>
    </source>
</evidence>
<comment type="subunit">
    <text evidence="11">Monomer.</text>
</comment>
<feature type="binding site" evidence="11 12">
    <location>
        <begin position="64"/>
        <end position="67"/>
    </location>
    <ligand>
        <name>substrate</name>
    </ligand>
</feature>
<dbReference type="UniPathway" id="UPA00109">
    <property type="reaction ID" value="UER00185"/>
</dbReference>
<dbReference type="InterPro" id="IPR015824">
    <property type="entry name" value="Phosphoglycerate_kinase_N"/>
</dbReference>
<dbReference type="EC" id="2.7.2.3" evidence="4 11"/>
<dbReference type="InterPro" id="IPR015911">
    <property type="entry name" value="Phosphoglycerate_kinase_CS"/>
</dbReference>
<evidence type="ECO:0000256" key="6">
    <source>
        <dbReference type="ARBA" id="ARBA00022679"/>
    </source>
</evidence>
<accession>C7LYI8</accession>
<dbReference type="RefSeq" id="WP_015798285.1">
    <property type="nucleotide sequence ID" value="NC_013124.1"/>
</dbReference>
<feature type="binding site" evidence="12">
    <location>
        <position position="41"/>
    </location>
    <ligand>
        <name>(2R)-3-phosphoglycerate</name>
        <dbReference type="ChEBI" id="CHEBI:58272"/>
    </ligand>
</feature>
<dbReference type="HOGENOM" id="CLU_025427_0_2_11"/>
<dbReference type="GO" id="GO:0006094">
    <property type="term" value="P:gluconeogenesis"/>
    <property type="evidence" value="ECO:0007669"/>
    <property type="project" value="TreeGrafter"/>
</dbReference>
<keyword evidence="8 11" id="KW-0418">Kinase</keyword>
<keyword evidence="6 11" id="KW-0808">Transferase</keyword>
<dbReference type="GO" id="GO:0006096">
    <property type="term" value="P:glycolytic process"/>
    <property type="evidence" value="ECO:0007669"/>
    <property type="project" value="UniProtKB-UniRule"/>
</dbReference>
<feature type="binding site" evidence="11 13">
    <location>
        <position position="181"/>
    </location>
    <ligand>
        <name>ATP</name>
        <dbReference type="ChEBI" id="CHEBI:30616"/>
    </ligand>
</feature>
<feature type="binding site" evidence="11">
    <location>
        <position position="98"/>
    </location>
    <ligand>
        <name>substrate</name>
    </ligand>
</feature>
<feature type="binding site" evidence="11">
    <location>
        <position position="131"/>
    </location>
    <ligand>
        <name>substrate</name>
    </ligand>
</feature>
<feature type="binding site" evidence="11">
    <location>
        <position position="272"/>
    </location>
    <ligand>
        <name>ATP</name>
        <dbReference type="ChEBI" id="CHEBI:30616"/>
    </ligand>
</feature>
<evidence type="ECO:0000256" key="4">
    <source>
        <dbReference type="ARBA" id="ARBA00013061"/>
    </source>
</evidence>
<evidence type="ECO:0000256" key="14">
    <source>
        <dbReference type="RuleBase" id="RU000532"/>
    </source>
</evidence>
<evidence type="ECO:0000256" key="1">
    <source>
        <dbReference type="ARBA" id="ARBA00000642"/>
    </source>
</evidence>
<dbReference type="Proteomes" id="UP000000771">
    <property type="component" value="Chromosome"/>
</dbReference>
<dbReference type="GO" id="GO:0005524">
    <property type="term" value="F:ATP binding"/>
    <property type="evidence" value="ECO:0007669"/>
    <property type="project" value="UniProtKB-KW"/>
</dbReference>
<comment type="subcellular location">
    <subcellularLocation>
        <location evidence="11">Cytoplasm</location>
    </subcellularLocation>
</comment>
<keyword evidence="11" id="KW-0963">Cytoplasm</keyword>
<evidence type="ECO:0000256" key="13">
    <source>
        <dbReference type="PIRSR" id="PIRSR000724-2"/>
    </source>
</evidence>
<feature type="binding site" evidence="11 13">
    <location>
        <begin position="329"/>
        <end position="332"/>
    </location>
    <ligand>
        <name>ATP</name>
        <dbReference type="ChEBI" id="CHEBI:30616"/>
    </ligand>
</feature>
<dbReference type="KEGG" id="afo:Afer_0850"/>
<dbReference type="EMBL" id="CP001631">
    <property type="protein sequence ID" value="ACU53796.1"/>
    <property type="molecule type" value="Genomic_DNA"/>
</dbReference>
<comment type="catalytic activity">
    <reaction evidence="1 11 14">
        <text>(2R)-3-phosphoglycerate + ATP = (2R)-3-phospho-glyceroyl phosphate + ADP</text>
        <dbReference type="Rhea" id="RHEA:14801"/>
        <dbReference type="ChEBI" id="CHEBI:30616"/>
        <dbReference type="ChEBI" id="CHEBI:57604"/>
        <dbReference type="ChEBI" id="CHEBI:58272"/>
        <dbReference type="ChEBI" id="CHEBI:456216"/>
        <dbReference type="EC" id="2.7.2.3"/>
    </reaction>
</comment>
<keyword evidence="7 11" id="KW-0547">Nucleotide-binding</keyword>
<evidence type="ECO:0000256" key="12">
    <source>
        <dbReference type="PIRSR" id="PIRSR000724-1"/>
    </source>
</evidence>
<evidence type="ECO:0000256" key="3">
    <source>
        <dbReference type="ARBA" id="ARBA00008982"/>
    </source>
</evidence>
<dbReference type="FunFam" id="3.40.50.1260:FF:000031">
    <property type="entry name" value="Phosphoglycerate kinase 1"/>
    <property type="match status" value="1"/>
</dbReference>
<dbReference type="Gene3D" id="3.40.50.1260">
    <property type="entry name" value="Phosphoglycerate kinase, N-terminal domain"/>
    <property type="match status" value="3"/>
</dbReference>
<keyword evidence="9 11" id="KW-0067">ATP-binding</keyword>
<dbReference type="GO" id="GO:0005829">
    <property type="term" value="C:cytosol"/>
    <property type="evidence" value="ECO:0007669"/>
    <property type="project" value="TreeGrafter"/>
</dbReference>
<dbReference type="PRINTS" id="PR00477">
    <property type="entry name" value="PHGLYCKINASE"/>
</dbReference>
<keyword evidence="16" id="KW-1185">Reference proteome</keyword>
<evidence type="ECO:0000256" key="7">
    <source>
        <dbReference type="ARBA" id="ARBA00022741"/>
    </source>
</evidence>
<evidence type="ECO:0000256" key="11">
    <source>
        <dbReference type="HAMAP-Rule" id="MF_00145"/>
    </source>
</evidence>
<dbReference type="SUPFAM" id="SSF53748">
    <property type="entry name" value="Phosphoglycerate kinase"/>
    <property type="match status" value="1"/>
</dbReference>
<keyword evidence="10 11" id="KW-0324">Glycolysis</keyword>
<comment type="similarity">
    <text evidence="3 11 14">Belongs to the phosphoglycerate kinase family.</text>
</comment>
<evidence type="ECO:0000313" key="15">
    <source>
        <dbReference type="EMBL" id="ACU53796.1"/>
    </source>
</evidence>
<dbReference type="PANTHER" id="PTHR11406">
    <property type="entry name" value="PHOSPHOGLYCERATE KINASE"/>
    <property type="match status" value="1"/>
</dbReference>
<dbReference type="Pfam" id="PF00162">
    <property type="entry name" value="PGK"/>
    <property type="match status" value="2"/>
</dbReference>
<evidence type="ECO:0000256" key="9">
    <source>
        <dbReference type="ARBA" id="ARBA00022840"/>
    </source>
</evidence>
<dbReference type="GO" id="GO:0043531">
    <property type="term" value="F:ADP binding"/>
    <property type="evidence" value="ECO:0007669"/>
    <property type="project" value="TreeGrafter"/>
</dbReference>
<feature type="binding site" evidence="11 12">
    <location>
        <begin position="22"/>
        <end position="24"/>
    </location>
    <ligand>
        <name>substrate</name>
    </ligand>
</feature>
<reference evidence="15 16" key="1">
    <citation type="journal article" date="2009" name="Stand. Genomic Sci.">
        <title>Complete genome sequence of Acidimicrobium ferrooxidans type strain (ICP).</title>
        <authorList>
            <person name="Clum A."/>
            <person name="Nolan M."/>
            <person name="Lang E."/>
            <person name="Glavina Del Rio T."/>
            <person name="Tice H."/>
            <person name="Copeland A."/>
            <person name="Cheng J.F."/>
            <person name="Lucas S."/>
            <person name="Chen F."/>
            <person name="Bruce D."/>
            <person name="Goodwin L."/>
            <person name="Pitluck S."/>
            <person name="Ivanova N."/>
            <person name="Mavrommatis K."/>
            <person name="Mikhailova N."/>
            <person name="Pati A."/>
            <person name="Chen A."/>
            <person name="Palaniappan K."/>
            <person name="Goker M."/>
            <person name="Spring S."/>
            <person name="Land M."/>
            <person name="Hauser L."/>
            <person name="Chang Y.J."/>
            <person name="Jeffries C.C."/>
            <person name="Chain P."/>
            <person name="Bristow J."/>
            <person name="Eisen J.A."/>
            <person name="Markowitz V."/>
            <person name="Hugenholtz P."/>
            <person name="Kyrpides N.C."/>
            <person name="Klenk H.P."/>
            <person name="Lapidus A."/>
        </authorList>
    </citation>
    <scope>NUCLEOTIDE SEQUENCE [LARGE SCALE GENOMIC DNA]</scope>
    <source>
        <strain evidence="16">DSM 10331 / JCM 15462 / NBRC 103882 / ICP</strain>
    </source>
</reference>
<dbReference type="eggNOG" id="COG0126">
    <property type="taxonomic scope" value="Bacteria"/>
</dbReference>
<sequence>MELPRIEDLGDLRGRRVLVRADLNVPLAVERGEWVVADDFRIRAALPTVEFLRTRGADVTLCSHLGRPKGIDARYSMAPVAKVLEQLAPGVEVLENLRFDPRETANDPSFAQELAHGHDAFVLDAFGSAHRAHASVVGVPALLPSAAGLTLLDEVEHLSVLLEDPPRPYVAIVGGAKVSDKLGLLTALAERVDAVLVGGAMAFTFLLALGHEVGDSLVEEDHVEACRALMDRATIHLPEDLVVLESTEPVGAEVHGPAGRVVGRDVPRGTRGLDVGPRTVERFGEVILGARSILWNGPMGLFEDPRFAVGTTGIARAVAGSSAYSVVGGGDSARALREAGLADQVSHLSTGGGASLEFLEHGDLPGLAALRQAAERRP</sequence>
<evidence type="ECO:0000313" key="16">
    <source>
        <dbReference type="Proteomes" id="UP000000771"/>
    </source>
</evidence>
<protein>
    <recommendedName>
        <fullName evidence="5 11">Phosphoglycerate kinase</fullName>
        <ecNumber evidence="4 11">2.7.2.3</ecNumber>
    </recommendedName>
</protein>
<evidence type="ECO:0000256" key="5">
    <source>
        <dbReference type="ARBA" id="ARBA00016471"/>
    </source>
</evidence>
<dbReference type="InterPro" id="IPR001576">
    <property type="entry name" value="Phosphoglycerate_kinase"/>
</dbReference>
<gene>
    <name evidence="11" type="primary">pgk</name>
    <name evidence="15" type="ordered locus">Afer_0850</name>
</gene>
<feature type="binding site" evidence="12">
    <location>
        <position position="131"/>
    </location>
    <ligand>
        <name>(2R)-3-phosphoglycerate</name>
        <dbReference type="ChEBI" id="CHEBI:58272"/>
    </ligand>
</feature>
<dbReference type="STRING" id="525909.Afer_0850"/>
<evidence type="ECO:0000256" key="8">
    <source>
        <dbReference type="ARBA" id="ARBA00022777"/>
    </source>
</evidence>
<dbReference type="InterPro" id="IPR036043">
    <property type="entry name" value="Phosphoglycerate_kinase_sf"/>
</dbReference>
<comment type="pathway">
    <text evidence="2 11">Carbohydrate degradation; glycolysis; pyruvate from D-glyceraldehyde 3-phosphate: step 2/5.</text>
</comment>
<proteinExistence type="inferred from homology"/>
<dbReference type="PANTHER" id="PTHR11406:SF23">
    <property type="entry name" value="PHOSPHOGLYCERATE KINASE 1, CHLOROPLASTIC-RELATED"/>
    <property type="match status" value="1"/>
</dbReference>
<dbReference type="GO" id="GO:0004618">
    <property type="term" value="F:phosphoglycerate kinase activity"/>
    <property type="evidence" value="ECO:0007669"/>
    <property type="project" value="UniProtKB-UniRule"/>
</dbReference>
<dbReference type="AlphaFoldDB" id="C7LYI8"/>